<feature type="region of interest" description="Disordered" evidence="6">
    <location>
        <begin position="407"/>
        <end position="588"/>
    </location>
</feature>
<feature type="domain" description="TOG" evidence="7">
    <location>
        <begin position="15"/>
        <end position="255"/>
    </location>
</feature>
<feature type="region of interest" description="Disordered" evidence="6">
    <location>
        <begin position="249"/>
        <end position="369"/>
    </location>
</feature>
<dbReference type="Gene3D" id="1.25.10.10">
    <property type="entry name" value="Leucine-rich Repeat Variant"/>
    <property type="match status" value="1"/>
</dbReference>
<keyword evidence="3" id="KW-0132">Cell division</keyword>
<gene>
    <name evidence="8" type="ORF">J3Q64DRAFT_1654181</name>
</gene>
<proteinExistence type="inferred from homology"/>
<comment type="subcellular location">
    <subcellularLocation>
        <location evidence="1">Cytoplasm</location>
        <location evidence="1">Cytoskeleton</location>
        <location evidence="1">Spindle</location>
    </subcellularLocation>
</comment>
<dbReference type="InterPro" id="IPR024395">
    <property type="entry name" value="CLASP_N_dom"/>
</dbReference>
<evidence type="ECO:0000256" key="1">
    <source>
        <dbReference type="ARBA" id="ARBA00004186"/>
    </source>
</evidence>
<feature type="compositionally biased region" description="Polar residues" evidence="6">
    <location>
        <begin position="468"/>
        <end position="485"/>
    </location>
</feature>
<feature type="compositionally biased region" description="Polar residues" evidence="6">
    <location>
        <begin position="264"/>
        <end position="279"/>
    </location>
</feature>
<reference evidence="8 9" key="1">
    <citation type="submission" date="2024-04" db="EMBL/GenBank/DDBJ databases">
        <title>Symmetric and asymmetric DNA N6-adenine methylation regulates different biological responses in Mucorales.</title>
        <authorList>
            <consortium name="Lawrence Berkeley National Laboratory"/>
            <person name="Lax C."/>
            <person name="Mondo S.J."/>
            <person name="Osorio-Concepcion M."/>
            <person name="Muszewska A."/>
            <person name="Corrochano-Luque M."/>
            <person name="Gutierrez G."/>
            <person name="Riley R."/>
            <person name="Lipzen A."/>
            <person name="Guo J."/>
            <person name="Hundley H."/>
            <person name="Amirebrahimi M."/>
            <person name="Ng V."/>
            <person name="Lorenzo-Gutierrez D."/>
            <person name="Binder U."/>
            <person name="Yang J."/>
            <person name="Song Y."/>
            <person name="Canovas D."/>
            <person name="Navarro E."/>
            <person name="Freitag M."/>
            <person name="Gabaldon T."/>
            <person name="Grigoriev I.V."/>
            <person name="Corrochano L.M."/>
            <person name="Nicolas F.E."/>
            <person name="Garre V."/>
        </authorList>
    </citation>
    <scope>NUCLEOTIDE SEQUENCE [LARGE SCALE GENOMIC DNA]</scope>
    <source>
        <strain evidence="8 9">L51</strain>
    </source>
</reference>
<dbReference type="EMBL" id="JBCLYO010000002">
    <property type="protein sequence ID" value="KAL0092606.1"/>
    <property type="molecule type" value="Genomic_DNA"/>
</dbReference>
<keyword evidence="5" id="KW-0131">Cell cycle</keyword>
<dbReference type="SMART" id="SM01349">
    <property type="entry name" value="TOG"/>
    <property type="match status" value="1"/>
</dbReference>
<feature type="compositionally biased region" description="Polar residues" evidence="6">
    <location>
        <begin position="286"/>
        <end position="298"/>
    </location>
</feature>
<keyword evidence="5" id="KW-0498">Mitosis</keyword>
<accession>A0ABR3B9E7</accession>
<evidence type="ECO:0000256" key="3">
    <source>
        <dbReference type="ARBA" id="ARBA00022618"/>
    </source>
</evidence>
<feature type="compositionally biased region" description="Low complexity" evidence="6">
    <location>
        <begin position="559"/>
        <end position="587"/>
    </location>
</feature>
<dbReference type="InterPro" id="IPR011989">
    <property type="entry name" value="ARM-like"/>
</dbReference>
<comment type="caution">
    <text evidence="8">The sequence shown here is derived from an EMBL/GenBank/DDBJ whole genome shotgun (WGS) entry which is preliminary data.</text>
</comment>
<dbReference type="Pfam" id="PF12348">
    <property type="entry name" value="CLASP_N"/>
    <property type="match status" value="1"/>
</dbReference>
<evidence type="ECO:0000259" key="7">
    <source>
        <dbReference type="SMART" id="SM01349"/>
    </source>
</evidence>
<comment type="similarity">
    <text evidence="2">Belongs to the CLASP family.</text>
</comment>
<sequence length="652" mass="73016">MRKEENYPIKPIEITLNELDREMKRVELVFKRKESEETWEMHNAALRNMTTWILKLDAHKQTYFIERIKKLKAPIIISLLSERSRLSGTAMEMLKALSKAMKTDYQDIHELFATALFSLFSKSSKVTHTRALECYKSIVNNSSIPKGIRHLCLALKKPPIPNKSARECALECLNTLIQVNDPTKITQYILSIEETIKISAKDPSSEVRSKARVCYKAYHDKFTEEAERFISKLPDDVKRYLIPTLSASSSTSMSHSVSSLGRRASNQSIRSVPTKSASIGTRRILGNSTLTSKASKSPVNPIKNEITKETPTKKHKPTSEPLSEEPSKKILVIEPLITDHEAQPTNEDPLSPTPSLRTPTQAPEETFVQSKSENALNELENEESPKVTPSPTLHHKVLNDQVTKLAETQPDKQPEEQPEEQPKKPQLNASPSPTTHRGLKRIANTEADEARSTKRINGRQMKRPVATRLSTARQSAVRSSMSLPDTPQPVRRSPKPTTPPQRLTTYHKLPRVATLGSKSTPLIGRSSTESTNINKSPTQMSPKSVLSRRSSTGLPSTVTSSGSSETAMSSTPNPSSSSPKTLKSSPLIRRKRMIARMDLGQFDINECLSPKTYTTFKKPHCTSGTPIRKKRVKTTQTQDNEPRALRRDVKRS</sequence>
<evidence type="ECO:0000313" key="8">
    <source>
        <dbReference type="EMBL" id="KAL0092606.1"/>
    </source>
</evidence>
<dbReference type="InterPro" id="IPR034085">
    <property type="entry name" value="TOG"/>
</dbReference>
<dbReference type="Proteomes" id="UP001448207">
    <property type="component" value="Unassembled WGS sequence"/>
</dbReference>
<feature type="region of interest" description="Disordered" evidence="6">
    <location>
        <begin position="613"/>
        <end position="652"/>
    </location>
</feature>
<feature type="compositionally biased region" description="Basic and acidic residues" evidence="6">
    <location>
        <begin position="409"/>
        <end position="423"/>
    </location>
</feature>
<keyword evidence="4" id="KW-0493">Microtubule</keyword>
<feature type="compositionally biased region" description="Low complexity" evidence="6">
    <location>
        <begin position="249"/>
        <end position="259"/>
    </location>
</feature>
<feature type="compositionally biased region" description="Basic and acidic residues" evidence="6">
    <location>
        <begin position="640"/>
        <end position="652"/>
    </location>
</feature>
<keyword evidence="9" id="KW-1185">Reference proteome</keyword>
<dbReference type="InterPro" id="IPR016024">
    <property type="entry name" value="ARM-type_fold"/>
</dbReference>
<dbReference type="PANTHER" id="PTHR21567:SF9">
    <property type="entry name" value="CLIP-ASSOCIATING PROTEIN"/>
    <property type="match status" value="1"/>
</dbReference>
<protein>
    <submittedName>
        <fullName evidence="8">Clasp N terminal-domain-containing protein</fullName>
    </submittedName>
</protein>
<evidence type="ECO:0000256" key="2">
    <source>
        <dbReference type="ARBA" id="ARBA00009549"/>
    </source>
</evidence>
<organism evidence="8 9">
    <name type="scientific">Phycomyces blakesleeanus</name>
    <dbReference type="NCBI Taxonomy" id="4837"/>
    <lineage>
        <taxon>Eukaryota</taxon>
        <taxon>Fungi</taxon>
        <taxon>Fungi incertae sedis</taxon>
        <taxon>Mucoromycota</taxon>
        <taxon>Mucoromycotina</taxon>
        <taxon>Mucoromycetes</taxon>
        <taxon>Mucorales</taxon>
        <taxon>Phycomycetaceae</taxon>
        <taxon>Phycomyces</taxon>
    </lineage>
</organism>
<evidence type="ECO:0000256" key="5">
    <source>
        <dbReference type="ARBA" id="ARBA00022776"/>
    </source>
</evidence>
<feature type="compositionally biased region" description="Basic residues" evidence="6">
    <location>
        <begin position="453"/>
        <end position="462"/>
    </location>
</feature>
<evidence type="ECO:0000313" key="9">
    <source>
        <dbReference type="Proteomes" id="UP001448207"/>
    </source>
</evidence>
<feature type="compositionally biased region" description="Low complexity" evidence="6">
    <location>
        <begin position="349"/>
        <end position="360"/>
    </location>
</feature>
<evidence type="ECO:0000256" key="4">
    <source>
        <dbReference type="ARBA" id="ARBA00022701"/>
    </source>
</evidence>
<evidence type="ECO:0000256" key="6">
    <source>
        <dbReference type="SAM" id="MobiDB-lite"/>
    </source>
</evidence>
<dbReference type="SUPFAM" id="SSF48371">
    <property type="entry name" value="ARM repeat"/>
    <property type="match status" value="1"/>
</dbReference>
<dbReference type="PANTHER" id="PTHR21567">
    <property type="entry name" value="CLASP"/>
    <property type="match status" value="1"/>
</dbReference>
<feature type="compositionally biased region" description="Polar residues" evidence="6">
    <location>
        <begin position="516"/>
        <end position="558"/>
    </location>
</feature>
<name>A0ABR3B9E7_PHYBL</name>